<protein>
    <submittedName>
        <fullName evidence="3">NAD(P)-dependent oxidoreductase</fullName>
    </submittedName>
</protein>
<dbReference type="Gene3D" id="3.40.50.720">
    <property type="entry name" value="NAD(P)-binding Rossmann-like Domain"/>
    <property type="match status" value="1"/>
</dbReference>
<evidence type="ECO:0000313" key="4">
    <source>
        <dbReference type="Proteomes" id="UP000284651"/>
    </source>
</evidence>
<dbReference type="InterPro" id="IPR001509">
    <property type="entry name" value="Epimerase_deHydtase"/>
</dbReference>
<dbReference type="RefSeq" id="WP_118356750.1">
    <property type="nucleotide sequence ID" value="NZ_JAQCTZ010000009.1"/>
</dbReference>
<reference evidence="3 4" key="1">
    <citation type="submission" date="2018-08" db="EMBL/GenBank/DDBJ databases">
        <title>A genome reference for cultivated species of the human gut microbiota.</title>
        <authorList>
            <person name="Zou Y."/>
            <person name="Xue W."/>
            <person name="Luo G."/>
        </authorList>
    </citation>
    <scope>NUCLEOTIDE SEQUENCE [LARGE SCALE GENOMIC DNA]</scope>
    <source>
        <strain evidence="3 4">AF10-31</strain>
    </source>
</reference>
<evidence type="ECO:0000259" key="2">
    <source>
        <dbReference type="Pfam" id="PF01370"/>
    </source>
</evidence>
<evidence type="ECO:0000256" key="1">
    <source>
        <dbReference type="ARBA" id="ARBA00007637"/>
    </source>
</evidence>
<organism evidence="3 4">
    <name type="scientific">Holdemanella biformis</name>
    <dbReference type="NCBI Taxonomy" id="1735"/>
    <lineage>
        <taxon>Bacteria</taxon>
        <taxon>Bacillati</taxon>
        <taxon>Bacillota</taxon>
        <taxon>Erysipelotrichia</taxon>
        <taxon>Erysipelotrichales</taxon>
        <taxon>Erysipelotrichaceae</taxon>
        <taxon>Holdemanella</taxon>
    </lineage>
</organism>
<sequence>MKVVVTGASGYIGRHVVDALIKMHHEVIAVDMINKGINTDATFLSLDIFSDDIYNKLGRPDACIHMAWKDGFNHASDAHMGMLSKHYAFIKNMIDGGVKYLSVMGTMHEIGYYEGCVDENTPTNPLSMYGIAKNALREASLLLADKSDTALMWLRAYYILGDDSNNNSIFSKITQMEHEGKASFPFVSGKNKYDFIHVDELAKQIATASTQSEITGIINCCSGKPVSLADKVNEFIEKNHYSIRPDYGKFPERPYDSPAIWGDNTKINLIMEKHNDTK</sequence>
<accession>A0A413CXX6</accession>
<dbReference type="SUPFAM" id="SSF51735">
    <property type="entry name" value="NAD(P)-binding Rossmann-fold domains"/>
    <property type="match status" value="1"/>
</dbReference>
<gene>
    <name evidence="3" type="ORF">DWV56_02260</name>
</gene>
<dbReference type="AlphaFoldDB" id="A0A413CXX6"/>
<dbReference type="Proteomes" id="UP000284651">
    <property type="component" value="Unassembled WGS sequence"/>
</dbReference>
<dbReference type="PANTHER" id="PTHR43000">
    <property type="entry name" value="DTDP-D-GLUCOSE 4,6-DEHYDRATASE-RELATED"/>
    <property type="match status" value="1"/>
</dbReference>
<comment type="similarity">
    <text evidence="1">Belongs to the NAD(P)-dependent epimerase/dehydratase family.</text>
</comment>
<comment type="caution">
    <text evidence="3">The sequence shown here is derived from an EMBL/GenBank/DDBJ whole genome shotgun (WGS) entry which is preliminary data.</text>
</comment>
<name>A0A413CXX6_9FIRM</name>
<dbReference type="Pfam" id="PF01370">
    <property type="entry name" value="Epimerase"/>
    <property type="match status" value="1"/>
</dbReference>
<proteinExistence type="inferred from homology"/>
<evidence type="ECO:0000313" key="3">
    <source>
        <dbReference type="EMBL" id="RGW76393.1"/>
    </source>
</evidence>
<feature type="domain" description="NAD-dependent epimerase/dehydratase" evidence="2">
    <location>
        <begin position="3"/>
        <end position="220"/>
    </location>
</feature>
<dbReference type="EMBL" id="QSAT01000004">
    <property type="protein sequence ID" value="RGW76393.1"/>
    <property type="molecule type" value="Genomic_DNA"/>
</dbReference>
<dbReference type="InterPro" id="IPR036291">
    <property type="entry name" value="NAD(P)-bd_dom_sf"/>
</dbReference>